<dbReference type="GO" id="GO:0009228">
    <property type="term" value="P:thiamine biosynthetic process"/>
    <property type="evidence" value="ECO:0007669"/>
    <property type="project" value="InterPro"/>
</dbReference>
<dbReference type="Pfam" id="PF09084">
    <property type="entry name" value="NMT1"/>
    <property type="match status" value="1"/>
</dbReference>
<dbReference type="RefSeq" id="WP_130433095.1">
    <property type="nucleotide sequence ID" value="NZ_SGXF01000001.1"/>
</dbReference>
<dbReference type="PROSITE" id="PS51257">
    <property type="entry name" value="PROKAR_LIPOPROTEIN"/>
    <property type="match status" value="1"/>
</dbReference>
<reference evidence="3 4" key="1">
    <citation type="submission" date="2019-02" db="EMBL/GenBank/DDBJ databases">
        <title>Genomic Encyclopedia of Type Strains, Phase IV (KMG-IV): sequencing the most valuable type-strain genomes for metagenomic binning, comparative biology and taxonomic classification.</title>
        <authorList>
            <person name="Goeker M."/>
        </authorList>
    </citation>
    <scope>NUCLEOTIDE SEQUENCE [LARGE SCALE GENOMIC DNA]</scope>
    <source>
        <strain evidence="3 4">DSM 29486</strain>
    </source>
</reference>
<dbReference type="EMBL" id="SGXF01000001">
    <property type="protein sequence ID" value="RZT02591.1"/>
    <property type="molecule type" value="Genomic_DNA"/>
</dbReference>
<keyword evidence="1" id="KW-0732">Signal</keyword>
<accession>A0A4Q7PNN8</accession>
<evidence type="ECO:0000259" key="2">
    <source>
        <dbReference type="Pfam" id="PF09084"/>
    </source>
</evidence>
<gene>
    <name evidence="3" type="ORF">EV209_0712</name>
</gene>
<dbReference type="PANTHER" id="PTHR31528">
    <property type="entry name" value="4-AMINO-5-HYDROXYMETHYL-2-METHYLPYRIMIDINE PHOSPHATE SYNTHASE THI11-RELATED"/>
    <property type="match status" value="1"/>
</dbReference>
<name>A0A4Q7PNN8_9FIRM</name>
<dbReference type="OrthoDB" id="9815602at2"/>
<sequence>MKNRKFLAGILAGCLALSLAACGNTPDGDGGKNDGGKGTAAGDGEKITVVLDWTPNTNHTGMYVALEKGYYKEAGLEVEIMQPPEDGASALVAAGKAEFGINAQDTIAPAFAMEQPLPVTAVAALIQHNTSGIISRKGEGIDHPGGLAGKTYATWDNPVEQAMIENVVNGDGGDYGKVNLIPNNITDEAAALEMNQTDAIWVFYGWGGISAKLRGVETDFFNFVDYNKTFDYYTPVLIANNDFLAERPEAAKAFLAATARGYEDAVKDPEEAAKILCTADPSLDKELVSESQKWLADQYMADTEQWGYIDPARWNGFYQWLWENQLISVEIPENFGFSNDYLAK</sequence>
<feature type="signal peptide" evidence="1">
    <location>
        <begin position="1"/>
        <end position="23"/>
    </location>
</feature>
<dbReference type="Proteomes" id="UP000292927">
    <property type="component" value="Unassembled WGS sequence"/>
</dbReference>
<dbReference type="AlphaFoldDB" id="A0A4Q7PNN8"/>
<comment type="caution">
    <text evidence="3">The sequence shown here is derived from an EMBL/GenBank/DDBJ whole genome shotgun (WGS) entry which is preliminary data.</text>
</comment>
<protein>
    <submittedName>
        <fullName evidence="3">ABC-type nitrate/sulfonate/bicarbonate transport system substrate-binding protein</fullName>
    </submittedName>
</protein>
<dbReference type="PANTHER" id="PTHR31528:SF3">
    <property type="entry name" value="THIAMINE BIOSYNTHESIS PROTEIN HI_0357-RELATED"/>
    <property type="match status" value="1"/>
</dbReference>
<dbReference type="InterPro" id="IPR015168">
    <property type="entry name" value="SsuA/THI5"/>
</dbReference>
<keyword evidence="4" id="KW-1185">Reference proteome</keyword>
<feature type="domain" description="SsuA/THI5-like" evidence="2">
    <location>
        <begin position="56"/>
        <end position="272"/>
    </location>
</feature>
<proteinExistence type="predicted"/>
<evidence type="ECO:0000313" key="3">
    <source>
        <dbReference type="EMBL" id="RZT02591.1"/>
    </source>
</evidence>
<dbReference type="InterPro" id="IPR027939">
    <property type="entry name" value="NMT1/THI5"/>
</dbReference>
<organism evidence="3 4">
    <name type="scientific">Cuneatibacter caecimuris</name>
    <dbReference type="NCBI Taxonomy" id="1796618"/>
    <lineage>
        <taxon>Bacteria</taxon>
        <taxon>Bacillati</taxon>
        <taxon>Bacillota</taxon>
        <taxon>Clostridia</taxon>
        <taxon>Lachnospirales</taxon>
        <taxon>Lachnospiraceae</taxon>
        <taxon>Cuneatibacter</taxon>
    </lineage>
</organism>
<evidence type="ECO:0000256" key="1">
    <source>
        <dbReference type="SAM" id="SignalP"/>
    </source>
</evidence>
<evidence type="ECO:0000313" key="4">
    <source>
        <dbReference type="Proteomes" id="UP000292927"/>
    </source>
</evidence>
<dbReference type="Gene3D" id="3.40.190.10">
    <property type="entry name" value="Periplasmic binding protein-like II"/>
    <property type="match status" value="2"/>
</dbReference>
<dbReference type="SUPFAM" id="SSF53850">
    <property type="entry name" value="Periplasmic binding protein-like II"/>
    <property type="match status" value="1"/>
</dbReference>
<feature type="chain" id="PRO_5039715745" evidence="1">
    <location>
        <begin position="24"/>
        <end position="344"/>
    </location>
</feature>